<dbReference type="AlphaFoldDB" id="A0AAV3Z4F1"/>
<feature type="compositionally biased region" description="Basic residues" evidence="1">
    <location>
        <begin position="116"/>
        <end position="152"/>
    </location>
</feature>
<proteinExistence type="predicted"/>
<organism evidence="2 3">
    <name type="scientific">Plakobranchus ocellatus</name>
    <dbReference type="NCBI Taxonomy" id="259542"/>
    <lineage>
        <taxon>Eukaryota</taxon>
        <taxon>Metazoa</taxon>
        <taxon>Spiralia</taxon>
        <taxon>Lophotrochozoa</taxon>
        <taxon>Mollusca</taxon>
        <taxon>Gastropoda</taxon>
        <taxon>Heterobranchia</taxon>
        <taxon>Euthyneura</taxon>
        <taxon>Panpulmonata</taxon>
        <taxon>Sacoglossa</taxon>
        <taxon>Placobranchoidea</taxon>
        <taxon>Plakobranchidae</taxon>
        <taxon>Plakobranchus</taxon>
    </lineage>
</organism>
<protein>
    <submittedName>
        <fullName evidence="2">Uncharacterized protein</fullName>
    </submittedName>
</protein>
<evidence type="ECO:0000313" key="2">
    <source>
        <dbReference type="EMBL" id="GFN89499.1"/>
    </source>
</evidence>
<feature type="region of interest" description="Disordered" evidence="1">
    <location>
        <begin position="58"/>
        <end position="152"/>
    </location>
</feature>
<sequence length="152" mass="17614">MAGLEPATEESLQISGRPHKPLCYRRLRERGTSPLETRAPFVDVMWRLLCSGNTANYARGQGHYAPGRATYAAQGTVGRPEAKDKNDDDDDDDYDDDEEEEEEEEEKEEEDDNIKLKAKRNTTTKVRTRKTGRNRRRKRRVKIRNHINHTLC</sequence>
<dbReference type="Proteomes" id="UP000735302">
    <property type="component" value="Unassembled WGS sequence"/>
</dbReference>
<evidence type="ECO:0000313" key="3">
    <source>
        <dbReference type="Proteomes" id="UP000735302"/>
    </source>
</evidence>
<reference evidence="2 3" key="1">
    <citation type="journal article" date="2021" name="Elife">
        <title>Chloroplast acquisition without the gene transfer in kleptoplastic sea slugs, Plakobranchus ocellatus.</title>
        <authorList>
            <person name="Maeda T."/>
            <person name="Takahashi S."/>
            <person name="Yoshida T."/>
            <person name="Shimamura S."/>
            <person name="Takaki Y."/>
            <person name="Nagai Y."/>
            <person name="Toyoda A."/>
            <person name="Suzuki Y."/>
            <person name="Arimoto A."/>
            <person name="Ishii H."/>
            <person name="Satoh N."/>
            <person name="Nishiyama T."/>
            <person name="Hasebe M."/>
            <person name="Maruyama T."/>
            <person name="Minagawa J."/>
            <person name="Obokata J."/>
            <person name="Shigenobu S."/>
        </authorList>
    </citation>
    <scope>NUCLEOTIDE SEQUENCE [LARGE SCALE GENOMIC DNA]</scope>
</reference>
<comment type="caution">
    <text evidence="2">The sequence shown here is derived from an EMBL/GenBank/DDBJ whole genome shotgun (WGS) entry which is preliminary data.</text>
</comment>
<dbReference type="EMBL" id="BLXT01001936">
    <property type="protein sequence ID" value="GFN89499.1"/>
    <property type="molecule type" value="Genomic_DNA"/>
</dbReference>
<keyword evidence="3" id="KW-1185">Reference proteome</keyword>
<name>A0AAV3Z4F1_9GAST</name>
<gene>
    <name evidence="2" type="ORF">PoB_001600500</name>
</gene>
<accession>A0AAV3Z4F1</accession>
<evidence type="ECO:0000256" key="1">
    <source>
        <dbReference type="SAM" id="MobiDB-lite"/>
    </source>
</evidence>
<feature type="compositionally biased region" description="Acidic residues" evidence="1">
    <location>
        <begin position="87"/>
        <end position="112"/>
    </location>
</feature>